<accession>A0ACB8BNN0</accession>
<evidence type="ECO:0000313" key="1">
    <source>
        <dbReference type="EMBL" id="KAH7926168.1"/>
    </source>
</evidence>
<sequence>MTRGIGFAPPDMIGVHPAWQPMAVKHRTMRVKNGLQSIIGVEAAAIFLKQFQVGFEVGARYVGLQKNQYFATPTCTLWWAQCQSLIYRMTRPLSLMKITQDTRYFMMGLLLPTGGIFLDLSASSTDPTSVGESDSDSAGKRSLRFMRMWMNVACHEGRGPTLGPLATIKGTSTLGGSGLTLYCYQTVGFGSFLRHSSISVRACYPSASFTVSRTDTSERAQLFATAVS</sequence>
<dbReference type="EMBL" id="MU266388">
    <property type="protein sequence ID" value="KAH7926168.1"/>
    <property type="molecule type" value="Genomic_DNA"/>
</dbReference>
<reference evidence="1" key="1">
    <citation type="journal article" date="2021" name="New Phytol.">
        <title>Evolutionary innovations through gain and loss of genes in the ectomycorrhizal Boletales.</title>
        <authorList>
            <person name="Wu G."/>
            <person name="Miyauchi S."/>
            <person name="Morin E."/>
            <person name="Kuo A."/>
            <person name="Drula E."/>
            <person name="Varga T."/>
            <person name="Kohler A."/>
            <person name="Feng B."/>
            <person name="Cao Y."/>
            <person name="Lipzen A."/>
            <person name="Daum C."/>
            <person name="Hundley H."/>
            <person name="Pangilinan J."/>
            <person name="Johnson J."/>
            <person name="Barry K."/>
            <person name="LaButti K."/>
            <person name="Ng V."/>
            <person name="Ahrendt S."/>
            <person name="Min B."/>
            <person name="Choi I.G."/>
            <person name="Park H."/>
            <person name="Plett J.M."/>
            <person name="Magnuson J."/>
            <person name="Spatafora J.W."/>
            <person name="Nagy L.G."/>
            <person name="Henrissat B."/>
            <person name="Grigoriev I.V."/>
            <person name="Yang Z.L."/>
            <person name="Xu J."/>
            <person name="Martin F.M."/>
        </authorList>
    </citation>
    <scope>NUCLEOTIDE SEQUENCE</scope>
    <source>
        <strain evidence="1">KUC20120723A-06</strain>
    </source>
</reference>
<proteinExistence type="predicted"/>
<organism evidence="1 2">
    <name type="scientific">Leucogyrophana mollusca</name>
    <dbReference type="NCBI Taxonomy" id="85980"/>
    <lineage>
        <taxon>Eukaryota</taxon>
        <taxon>Fungi</taxon>
        <taxon>Dikarya</taxon>
        <taxon>Basidiomycota</taxon>
        <taxon>Agaricomycotina</taxon>
        <taxon>Agaricomycetes</taxon>
        <taxon>Agaricomycetidae</taxon>
        <taxon>Boletales</taxon>
        <taxon>Boletales incertae sedis</taxon>
        <taxon>Leucogyrophana</taxon>
    </lineage>
</organism>
<comment type="caution">
    <text evidence="1">The sequence shown here is derived from an EMBL/GenBank/DDBJ whole genome shotgun (WGS) entry which is preliminary data.</text>
</comment>
<name>A0ACB8BNN0_9AGAM</name>
<dbReference type="Proteomes" id="UP000790709">
    <property type="component" value="Unassembled WGS sequence"/>
</dbReference>
<evidence type="ECO:0000313" key="2">
    <source>
        <dbReference type="Proteomes" id="UP000790709"/>
    </source>
</evidence>
<gene>
    <name evidence="1" type="ORF">BV22DRAFT_1119089</name>
</gene>
<protein>
    <submittedName>
        <fullName evidence="1">Uncharacterized protein</fullName>
    </submittedName>
</protein>
<keyword evidence="2" id="KW-1185">Reference proteome</keyword>